<evidence type="ECO:0000313" key="3">
    <source>
        <dbReference type="EMBL" id="CAF4117184.1"/>
    </source>
</evidence>
<feature type="region of interest" description="Disordered" evidence="1">
    <location>
        <begin position="161"/>
        <end position="203"/>
    </location>
</feature>
<dbReference type="Proteomes" id="UP000663868">
    <property type="component" value="Unassembled WGS sequence"/>
</dbReference>
<dbReference type="AlphaFoldDB" id="A0A819W0D3"/>
<evidence type="ECO:0000313" key="4">
    <source>
        <dbReference type="Proteomes" id="UP000663868"/>
    </source>
</evidence>
<gene>
    <name evidence="2" type="ORF">IZO911_LOCUS41661</name>
    <name evidence="3" type="ORF">KXQ929_LOCUS35426</name>
</gene>
<feature type="compositionally biased region" description="Low complexity" evidence="1">
    <location>
        <begin position="173"/>
        <end position="203"/>
    </location>
</feature>
<evidence type="ECO:0000313" key="2">
    <source>
        <dbReference type="EMBL" id="CAF1438511.1"/>
    </source>
</evidence>
<dbReference type="Proteomes" id="UP000663860">
    <property type="component" value="Unassembled WGS sequence"/>
</dbReference>
<protein>
    <submittedName>
        <fullName evidence="3">Uncharacterized protein</fullName>
    </submittedName>
</protein>
<dbReference type="EMBL" id="CAJNOE010001621">
    <property type="protein sequence ID" value="CAF1438511.1"/>
    <property type="molecule type" value="Genomic_DNA"/>
</dbReference>
<evidence type="ECO:0000256" key="1">
    <source>
        <dbReference type="SAM" id="MobiDB-lite"/>
    </source>
</evidence>
<dbReference type="EMBL" id="CAJOBB010005139">
    <property type="protein sequence ID" value="CAF4117184.1"/>
    <property type="molecule type" value="Genomic_DNA"/>
</dbReference>
<organism evidence="3 4">
    <name type="scientific">Adineta steineri</name>
    <dbReference type="NCBI Taxonomy" id="433720"/>
    <lineage>
        <taxon>Eukaryota</taxon>
        <taxon>Metazoa</taxon>
        <taxon>Spiralia</taxon>
        <taxon>Gnathifera</taxon>
        <taxon>Rotifera</taxon>
        <taxon>Eurotatoria</taxon>
        <taxon>Bdelloidea</taxon>
        <taxon>Adinetida</taxon>
        <taxon>Adinetidae</taxon>
        <taxon>Adineta</taxon>
    </lineage>
</organism>
<accession>A0A819W0D3</accession>
<feature type="compositionally biased region" description="Low complexity" evidence="1">
    <location>
        <begin position="9"/>
        <end position="31"/>
    </location>
</feature>
<feature type="compositionally biased region" description="Polar residues" evidence="1">
    <location>
        <begin position="161"/>
        <end position="172"/>
    </location>
</feature>
<sequence length="203" mass="20766">MYSTGGTGSSYITNSSTSTSTTTSSTMSYSSQTSTRYSSTSLSLSSTTTQSTTVNSSSNSSCNISTYDNGSNRTSVIYLYGVLYFNTTKDNPVNPDDIKAKLALFNPVIALANQCAKKSSSESTFNSALSTIQPPSPVSDDTSLLATGNTIPASLLTAANSVSPPTEAPSYNTTVTVAPSTSAPTTTTPIPTTSTASVTANSG</sequence>
<proteinExistence type="predicted"/>
<comment type="caution">
    <text evidence="3">The sequence shown here is derived from an EMBL/GenBank/DDBJ whole genome shotgun (WGS) entry which is preliminary data.</text>
</comment>
<feature type="region of interest" description="Disordered" evidence="1">
    <location>
        <begin position="1"/>
        <end position="31"/>
    </location>
</feature>
<reference evidence="3" key="1">
    <citation type="submission" date="2021-02" db="EMBL/GenBank/DDBJ databases">
        <authorList>
            <person name="Nowell W R."/>
        </authorList>
    </citation>
    <scope>NUCLEOTIDE SEQUENCE</scope>
</reference>
<name>A0A819W0D3_9BILA</name>